<evidence type="ECO:0000313" key="2">
    <source>
        <dbReference type="EMBL" id="MBW84174.1"/>
    </source>
</evidence>
<feature type="chain" id="PRO_5015104815" description="Secreted protein" evidence="1">
    <location>
        <begin position="21"/>
        <end position="75"/>
    </location>
</feature>
<sequence>MMFRSLMRLAALLIREPASSVTTILYHSELLPQDVALERLVRRDLLDEENYLFHFLVNFLRCFWSPTLLLWSLGP</sequence>
<keyword evidence="1" id="KW-0732">Signal</keyword>
<dbReference type="PANTHER" id="PTHR37900">
    <property type="match status" value="1"/>
</dbReference>
<organism evidence="2">
    <name type="scientific">Rhizophora mucronata</name>
    <name type="common">Asiatic mangrove</name>
    <dbReference type="NCBI Taxonomy" id="61149"/>
    <lineage>
        <taxon>Eukaryota</taxon>
        <taxon>Viridiplantae</taxon>
        <taxon>Streptophyta</taxon>
        <taxon>Embryophyta</taxon>
        <taxon>Tracheophyta</taxon>
        <taxon>Spermatophyta</taxon>
        <taxon>Magnoliopsida</taxon>
        <taxon>eudicotyledons</taxon>
        <taxon>Gunneridae</taxon>
        <taxon>Pentapetalae</taxon>
        <taxon>rosids</taxon>
        <taxon>fabids</taxon>
        <taxon>Malpighiales</taxon>
        <taxon>Rhizophoraceae</taxon>
        <taxon>Rhizophora</taxon>
    </lineage>
</organism>
<protein>
    <recommendedName>
        <fullName evidence="3">Secreted protein</fullName>
    </recommendedName>
</protein>
<accession>A0A2P2ISI4</accession>
<dbReference type="PANTHER" id="PTHR37900:SF5">
    <property type="entry name" value="OS02G0159250 PROTEIN"/>
    <property type="match status" value="1"/>
</dbReference>
<dbReference type="AlphaFoldDB" id="A0A2P2ISI4"/>
<feature type="signal peptide" evidence="1">
    <location>
        <begin position="1"/>
        <end position="20"/>
    </location>
</feature>
<evidence type="ECO:0000256" key="1">
    <source>
        <dbReference type="SAM" id="SignalP"/>
    </source>
</evidence>
<evidence type="ECO:0008006" key="3">
    <source>
        <dbReference type="Google" id="ProtNLM"/>
    </source>
</evidence>
<reference evidence="2" key="1">
    <citation type="submission" date="2018-02" db="EMBL/GenBank/DDBJ databases">
        <title>Rhizophora mucronata_Transcriptome.</title>
        <authorList>
            <person name="Meera S.P."/>
            <person name="Sreeshan A."/>
            <person name="Augustine A."/>
        </authorList>
    </citation>
    <scope>NUCLEOTIDE SEQUENCE</scope>
    <source>
        <tissue evidence="2">Leaf</tissue>
    </source>
</reference>
<proteinExistence type="predicted"/>
<dbReference type="EMBL" id="GGEC01003691">
    <property type="protein sequence ID" value="MBW84174.1"/>
    <property type="molecule type" value="Transcribed_RNA"/>
</dbReference>
<name>A0A2P2ISI4_RHIMU</name>